<organism evidence="2 3">
    <name type="scientific">Mycena pura</name>
    <dbReference type="NCBI Taxonomy" id="153505"/>
    <lineage>
        <taxon>Eukaryota</taxon>
        <taxon>Fungi</taxon>
        <taxon>Dikarya</taxon>
        <taxon>Basidiomycota</taxon>
        <taxon>Agaricomycotina</taxon>
        <taxon>Agaricomycetes</taxon>
        <taxon>Agaricomycetidae</taxon>
        <taxon>Agaricales</taxon>
        <taxon>Marasmiineae</taxon>
        <taxon>Mycenaceae</taxon>
        <taxon>Mycena</taxon>
    </lineage>
</organism>
<dbReference type="EMBL" id="JARJCW010000081">
    <property type="protein sequence ID" value="KAJ7196742.1"/>
    <property type="molecule type" value="Genomic_DNA"/>
</dbReference>
<evidence type="ECO:0000313" key="2">
    <source>
        <dbReference type="EMBL" id="KAJ7196742.1"/>
    </source>
</evidence>
<feature type="region of interest" description="Disordered" evidence="1">
    <location>
        <begin position="413"/>
        <end position="434"/>
    </location>
</feature>
<accession>A0AAD6UYW7</accession>
<evidence type="ECO:0000313" key="3">
    <source>
        <dbReference type="Proteomes" id="UP001219525"/>
    </source>
</evidence>
<comment type="caution">
    <text evidence="2">The sequence shown here is derived from an EMBL/GenBank/DDBJ whole genome shotgun (WGS) entry which is preliminary data.</text>
</comment>
<dbReference type="Proteomes" id="UP001219525">
    <property type="component" value="Unassembled WGS sequence"/>
</dbReference>
<feature type="compositionally biased region" description="Basic and acidic residues" evidence="1">
    <location>
        <begin position="413"/>
        <end position="424"/>
    </location>
</feature>
<protein>
    <submittedName>
        <fullName evidence="2">Uncharacterized protein</fullName>
    </submittedName>
</protein>
<gene>
    <name evidence="2" type="ORF">GGX14DRAFT_574556</name>
</gene>
<evidence type="ECO:0000256" key="1">
    <source>
        <dbReference type="SAM" id="MobiDB-lite"/>
    </source>
</evidence>
<sequence>MASKLPVTGYGTRAAYVHRHRSIRTVAHKACSSDFFANLSDLRPNASCKARRPLPAPVPCKSRRPSPVVFTRPIPPRAIRVGIASSRLPRAIRVAIASRRSPPTTRVGIGAQRTHPRPAAPTAHFPCGTIPAHFPLTACYPLPAHRSLSPPHTSRTRTPPAACCILRLLKSHSPSHAALCTRRLRTTLLRSFSPSPTPDTYRPPHAACHARVRRDEDATTYYLADGSPSGGALTLRFGHSCVHEHNMAGVVRRSGRPAMLSAVEGSCTLCATFTLLQTPSAVATAGARDAPAWTRRASCLMLDARRPPLTARHQLLAARGSPPPAVSVSRKIQRLPRATWHLPRAKFTPGQRHPLPPGCPSCLLRPTRYLLPATHSPLRPLPACRQERTHCTWPRRTVDSPVVDLYETRLPHADSDVSRAESSKARPTPKCTRI</sequence>
<reference evidence="2" key="1">
    <citation type="submission" date="2023-03" db="EMBL/GenBank/DDBJ databases">
        <title>Massive genome expansion in bonnet fungi (Mycena s.s.) driven by repeated elements and novel gene families across ecological guilds.</title>
        <authorList>
            <consortium name="Lawrence Berkeley National Laboratory"/>
            <person name="Harder C.B."/>
            <person name="Miyauchi S."/>
            <person name="Viragh M."/>
            <person name="Kuo A."/>
            <person name="Thoen E."/>
            <person name="Andreopoulos B."/>
            <person name="Lu D."/>
            <person name="Skrede I."/>
            <person name="Drula E."/>
            <person name="Henrissat B."/>
            <person name="Morin E."/>
            <person name="Kohler A."/>
            <person name="Barry K."/>
            <person name="LaButti K."/>
            <person name="Morin E."/>
            <person name="Salamov A."/>
            <person name="Lipzen A."/>
            <person name="Mereny Z."/>
            <person name="Hegedus B."/>
            <person name="Baldrian P."/>
            <person name="Stursova M."/>
            <person name="Weitz H."/>
            <person name="Taylor A."/>
            <person name="Grigoriev I.V."/>
            <person name="Nagy L.G."/>
            <person name="Martin F."/>
            <person name="Kauserud H."/>
        </authorList>
    </citation>
    <scope>NUCLEOTIDE SEQUENCE</scope>
    <source>
        <strain evidence="2">9144</strain>
    </source>
</reference>
<keyword evidence="3" id="KW-1185">Reference proteome</keyword>
<name>A0AAD6UYW7_9AGAR</name>
<proteinExistence type="predicted"/>
<dbReference type="AlphaFoldDB" id="A0AAD6UYW7"/>